<evidence type="ECO:0000259" key="1">
    <source>
        <dbReference type="PROSITE" id="PS50240"/>
    </source>
</evidence>
<sequence>MISAHRFQAVHTCAIHGCIGLLFLFSLVHPAAAAEPYSLSLSQRNELTLTAFGAKPEISHGSAKLAALLLGKEKSQCEVYGRRSTASGAADVVLLGQREDGMSIQMAASATAIGGHYRTCGMCASDKCVVVFGHDTRANSVAQSTADIAITFPADAADAFYIVDVGVAAHGSAPAVKMTDQAGKALAPTAADASSFKIQARPGAIFYLSAALTSNAGNTGACCSDQSGNSARLDVNLRKAPLLASQRELEPYIGGGKQTTSYKSVGALLLKGELHCTGTLIGKSTVLTAAHCLHGYEKQLAAMTFLIGANLQQPTFGPVAVSELAFPKDSASGFQYNAKTLEDDIGLVYLAQPANIAALPLHDGNPNWKDLVDKQTSLTFVGYGYDVVDSQPVGSGIKREGSWYVNHVENRRVSFGVPGKNTCKGDSGGPAFLIENGKIIQVAITSSGSSDCTTGVETRVDAYKTWLASRIR</sequence>
<dbReference type="Gene3D" id="2.40.10.10">
    <property type="entry name" value="Trypsin-like serine proteases"/>
    <property type="match status" value="2"/>
</dbReference>
<dbReference type="InterPro" id="IPR001314">
    <property type="entry name" value="Peptidase_S1A"/>
</dbReference>
<dbReference type="InterPro" id="IPR043504">
    <property type="entry name" value="Peptidase_S1_PA_chymotrypsin"/>
</dbReference>
<proteinExistence type="predicted"/>
<feature type="domain" description="Peptidase S1" evidence="1">
    <location>
        <begin position="253"/>
        <end position="472"/>
    </location>
</feature>
<dbReference type="InterPro" id="IPR018114">
    <property type="entry name" value="TRYPSIN_HIS"/>
</dbReference>
<dbReference type="SUPFAM" id="SSF50494">
    <property type="entry name" value="Trypsin-like serine proteases"/>
    <property type="match status" value="1"/>
</dbReference>
<dbReference type="PANTHER" id="PTHR24260:SF136">
    <property type="entry name" value="GH08193P-RELATED"/>
    <property type="match status" value="1"/>
</dbReference>
<gene>
    <name evidence="2" type="ORF">F0185_07215</name>
</gene>
<dbReference type="SMART" id="SM00020">
    <property type="entry name" value="Tryp_SPc"/>
    <property type="match status" value="1"/>
</dbReference>
<dbReference type="Proteomes" id="UP000785613">
    <property type="component" value="Unassembled WGS sequence"/>
</dbReference>
<dbReference type="InterPro" id="IPR001254">
    <property type="entry name" value="Trypsin_dom"/>
</dbReference>
<evidence type="ECO:0000313" key="2">
    <source>
        <dbReference type="EMBL" id="NHZ33379.1"/>
    </source>
</evidence>
<protein>
    <submittedName>
        <fullName evidence="2">Trypsin-like serine protease</fullName>
    </submittedName>
</protein>
<organism evidence="2 3">
    <name type="scientific">Massilia rubra</name>
    <dbReference type="NCBI Taxonomy" id="2607910"/>
    <lineage>
        <taxon>Bacteria</taxon>
        <taxon>Pseudomonadati</taxon>
        <taxon>Pseudomonadota</taxon>
        <taxon>Betaproteobacteria</taxon>
        <taxon>Burkholderiales</taxon>
        <taxon>Oxalobacteraceae</taxon>
        <taxon>Telluria group</taxon>
        <taxon>Massilia</taxon>
    </lineage>
</organism>
<dbReference type="InterPro" id="IPR009003">
    <property type="entry name" value="Peptidase_S1_PA"/>
</dbReference>
<dbReference type="PANTHER" id="PTHR24260">
    <property type="match status" value="1"/>
</dbReference>
<reference evidence="2 3" key="1">
    <citation type="submission" date="2019-09" db="EMBL/GenBank/DDBJ databases">
        <title>Taxonomy of Antarctic Massilia spp.: description of Massilia rubra sp. nov., Massilia aquatica sp. nov., Massilia mucilaginosa sp. nov., Massilia frigida sp. nov. isolated from streams, lakes and regoliths.</title>
        <authorList>
            <person name="Holochova P."/>
            <person name="Sedlacek I."/>
            <person name="Kralova S."/>
            <person name="Maslanova I."/>
            <person name="Busse H.-J."/>
            <person name="Stankova E."/>
            <person name="Vrbovska V."/>
            <person name="Kovarovic V."/>
            <person name="Bartak M."/>
            <person name="Svec P."/>
            <person name="Pantucek R."/>
        </authorList>
    </citation>
    <scope>NUCLEOTIDE SEQUENCE [LARGE SCALE GENOMIC DNA]</scope>
    <source>
        <strain evidence="2 3">CCM 8692</strain>
    </source>
</reference>
<accession>A0ABX0LPJ8</accession>
<dbReference type="PROSITE" id="PS00134">
    <property type="entry name" value="TRYPSIN_HIS"/>
    <property type="match status" value="1"/>
</dbReference>
<dbReference type="PRINTS" id="PR00722">
    <property type="entry name" value="CHYMOTRYPSIN"/>
</dbReference>
<keyword evidence="3" id="KW-1185">Reference proteome</keyword>
<dbReference type="EMBL" id="VUYU01000004">
    <property type="protein sequence ID" value="NHZ33379.1"/>
    <property type="molecule type" value="Genomic_DNA"/>
</dbReference>
<dbReference type="InterPro" id="IPR051333">
    <property type="entry name" value="CLIP_Serine_Protease"/>
</dbReference>
<evidence type="ECO:0000313" key="3">
    <source>
        <dbReference type="Proteomes" id="UP000785613"/>
    </source>
</evidence>
<dbReference type="PROSITE" id="PS50240">
    <property type="entry name" value="TRYPSIN_DOM"/>
    <property type="match status" value="1"/>
</dbReference>
<dbReference type="RefSeq" id="WP_167222987.1">
    <property type="nucleotide sequence ID" value="NZ_VUYU01000004.1"/>
</dbReference>
<dbReference type="Pfam" id="PF00089">
    <property type="entry name" value="Trypsin"/>
    <property type="match status" value="1"/>
</dbReference>
<name>A0ABX0LPJ8_9BURK</name>
<comment type="caution">
    <text evidence="2">The sequence shown here is derived from an EMBL/GenBank/DDBJ whole genome shotgun (WGS) entry which is preliminary data.</text>
</comment>